<keyword evidence="1" id="KW-0732">Signal</keyword>
<dbReference type="NCBIfam" id="NF038402">
    <property type="entry name" value="TroA_like"/>
    <property type="match status" value="1"/>
</dbReference>
<dbReference type="EMBL" id="CP031148">
    <property type="protein sequence ID" value="AXG09890.1"/>
    <property type="molecule type" value="Genomic_DNA"/>
</dbReference>
<dbReference type="PANTHER" id="PTHR42860">
    <property type="entry name" value="VITAMIN B12-BINDING PROTEIN"/>
    <property type="match status" value="1"/>
</dbReference>
<dbReference type="PANTHER" id="PTHR42860:SF1">
    <property type="entry name" value="VITAMIN B12-BINDING PROTEIN"/>
    <property type="match status" value="1"/>
</dbReference>
<dbReference type="GeneID" id="37287020"/>
<evidence type="ECO:0000259" key="2">
    <source>
        <dbReference type="PROSITE" id="PS50983"/>
    </source>
</evidence>
<reference evidence="3 4" key="1">
    <citation type="submission" date="2018-07" db="EMBL/GenBank/DDBJ databases">
        <title>Genome sequences of Haloplanus sp. CBA1112.</title>
        <authorList>
            <person name="Kim Y.B."/>
            <person name="Roh S.W."/>
        </authorList>
    </citation>
    <scope>NUCLEOTIDE SEQUENCE [LARGE SCALE GENOMIC DNA]</scope>
    <source>
        <strain evidence="3 4">CBA1112</strain>
    </source>
</reference>
<accession>A0A345ECG8</accession>
<gene>
    <name evidence="3" type="ORF">DU484_08540</name>
</gene>
<proteinExistence type="predicted"/>
<dbReference type="RefSeq" id="WP_114605704.1">
    <property type="nucleotide sequence ID" value="NZ_CP031148.1"/>
</dbReference>
<evidence type="ECO:0000256" key="1">
    <source>
        <dbReference type="ARBA" id="ARBA00022729"/>
    </source>
</evidence>
<dbReference type="Gene3D" id="3.40.50.1980">
    <property type="entry name" value="Nitrogenase molybdenum iron protein domain"/>
    <property type="match status" value="2"/>
</dbReference>
<dbReference type="InterPro" id="IPR054828">
    <property type="entry name" value="Vit_B12_bind_prot"/>
</dbReference>
<name>A0A345ECG8_9EURY</name>
<organism evidence="3 4">
    <name type="scientific">Haloplanus rubicundus</name>
    <dbReference type="NCBI Taxonomy" id="1547898"/>
    <lineage>
        <taxon>Archaea</taxon>
        <taxon>Methanobacteriati</taxon>
        <taxon>Methanobacteriota</taxon>
        <taxon>Stenosarchaea group</taxon>
        <taxon>Halobacteria</taxon>
        <taxon>Halobacteriales</taxon>
        <taxon>Haloferacaceae</taxon>
        <taxon>Haloplanus</taxon>
    </lineage>
</organism>
<protein>
    <submittedName>
        <fullName evidence="3">Cobalamin-binding protein</fullName>
    </submittedName>
</protein>
<dbReference type="KEGG" id="haq:DU484_08540"/>
<dbReference type="AlphaFoldDB" id="A0A345ECG8"/>
<evidence type="ECO:0000313" key="3">
    <source>
        <dbReference type="EMBL" id="AXG09890.1"/>
    </source>
</evidence>
<evidence type="ECO:0000313" key="4">
    <source>
        <dbReference type="Proteomes" id="UP000252985"/>
    </source>
</evidence>
<sequence>MAPPERIVSLAPAATATCRELGVADRLVGITTHCRSELEDVDDNPTVLGGWLDPDLDELERLDPDLVCTSDALQAEVRDAIRDRGMRVHHMDAERLPEVIDGFATLGDAVGRGAAGERLAARSRERLDRVRERATGARPTVYAEEWADPPMAAGNWVPELVEVAGGHHPFVDPGERSRAVTREEVEAADPDHVVLHLCGHGTRVDPATVTDRDWAIDAAVHVVDDALLNQPSPNLLDGAERLVELF</sequence>
<dbReference type="Proteomes" id="UP000252985">
    <property type="component" value="Chromosome"/>
</dbReference>
<dbReference type="Pfam" id="PF01497">
    <property type="entry name" value="Peripla_BP_2"/>
    <property type="match status" value="1"/>
</dbReference>
<feature type="domain" description="Fe/B12 periplasmic-binding" evidence="2">
    <location>
        <begin position="6"/>
        <end position="246"/>
    </location>
</feature>
<dbReference type="InterPro" id="IPR051030">
    <property type="entry name" value="Vitamin_B12-ABC_binding"/>
</dbReference>
<dbReference type="SUPFAM" id="SSF53807">
    <property type="entry name" value="Helical backbone' metal receptor"/>
    <property type="match status" value="1"/>
</dbReference>
<dbReference type="PROSITE" id="PS50983">
    <property type="entry name" value="FE_B12_PBP"/>
    <property type="match status" value="1"/>
</dbReference>
<dbReference type="InterPro" id="IPR002491">
    <property type="entry name" value="ABC_transptr_periplasmic_BD"/>
</dbReference>